<dbReference type="InterPro" id="IPR031099">
    <property type="entry name" value="BRCA1-associated"/>
</dbReference>
<evidence type="ECO:0000313" key="9">
    <source>
        <dbReference type="Proteomes" id="UP000078348"/>
    </source>
</evidence>
<evidence type="ECO:0000256" key="2">
    <source>
        <dbReference type="ARBA" id="ARBA00022737"/>
    </source>
</evidence>
<keyword evidence="9" id="KW-1185">Reference proteome</keyword>
<accession>A0A196SDD0</accession>
<dbReference type="GO" id="GO:0004842">
    <property type="term" value="F:ubiquitin-protein transferase activity"/>
    <property type="evidence" value="ECO:0007669"/>
    <property type="project" value="TreeGrafter"/>
</dbReference>
<keyword evidence="3" id="KW-0227">DNA damage</keyword>
<comment type="subcellular location">
    <subcellularLocation>
        <location evidence="1">Nucleus</location>
    </subcellularLocation>
</comment>
<feature type="compositionally biased region" description="Basic and acidic residues" evidence="6">
    <location>
        <begin position="183"/>
        <end position="194"/>
    </location>
</feature>
<evidence type="ECO:0000256" key="1">
    <source>
        <dbReference type="ARBA" id="ARBA00004123"/>
    </source>
</evidence>
<evidence type="ECO:0000313" key="8">
    <source>
        <dbReference type="EMBL" id="OAO14137.1"/>
    </source>
</evidence>
<dbReference type="InterPro" id="IPR001357">
    <property type="entry name" value="BRCT_dom"/>
</dbReference>
<dbReference type="GO" id="GO:0000724">
    <property type="term" value="P:double-strand break repair via homologous recombination"/>
    <property type="evidence" value="ECO:0007669"/>
    <property type="project" value="TreeGrafter"/>
</dbReference>
<name>A0A196SDD0_BLAHN</name>
<feature type="domain" description="BRCT" evidence="7">
    <location>
        <begin position="271"/>
        <end position="316"/>
    </location>
</feature>
<evidence type="ECO:0000256" key="3">
    <source>
        <dbReference type="ARBA" id="ARBA00022763"/>
    </source>
</evidence>
<sequence length="424" mass="46608">MQRCGLTSRFLHQSVVCDAMQSVQLRLSRYPGYSLLAGNREPDALDGAFFRERAFPAVLAPLLREYESFYIYEKDSGCKTQLHPLPTIRWSFSQIYAPSSLSLSESEIPRSGMVTPAVSVKEESSKVAESSIPVKASVSVESSKNEEVVESSRVEESVESSGVAEAVESSKAEESANPSNTEKPVKPSKTEKPLKPSKTQKTQKTQKRSTPTKQSTTEEDIPTPKRPKCKAPLRICASMLTPEDRDLLVSLVTAFPNCSLLRRSSREVGDVVVAGRSARSVKVLCAVAQGVCVVKREWLYASLEKGEWADIAKFIDPIAADGLKRRQEKKCGVFKDCGLIYVDKRTVPNRDELEMIIESGDGKVTRDPSNASICVIHPGSKALNNMCVHEDFVIEGAISCQLPPIEADPSSIKESLVEAESEEY</sequence>
<keyword evidence="5" id="KW-0539">Nucleus</keyword>
<dbReference type="PROSITE" id="PS50172">
    <property type="entry name" value="BRCT"/>
    <property type="match status" value="1"/>
</dbReference>
<evidence type="ECO:0000256" key="4">
    <source>
        <dbReference type="ARBA" id="ARBA00023204"/>
    </source>
</evidence>
<dbReference type="OrthoDB" id="2384350at2759"/>
<dbReference type="Gene3D" id="3.40.50.10190">
    <property type="entry name" value="BRCT domain"/>
    <property type="match status" value="2"/>
</dbReference>
<feature type="compositionally biased region" description="Basic and acidic residues" evidence="6">
    <location>
        <begin position="143"/>
        <end position="156"/>
    </location>
</feature>
<dbReference type="EMBL" id="LXWW01000288">
    <property type="protein sequence ID" value="OAO14137.1"/>
    <property type="molecule type" value="Genomic_DNA"/>
</dbReference>
<feature type="compositionally biased region" description="Low complexity" evidence="6">
    <location>
        <begin position="127"/>
        <end position="142"/>
    </location>
</feature>
<dbReference type="SUPFAM" id="SSF52113">
    <property type="entry name" value="BRCT domain"/>
    <property type="match status" value="1"/>
</dbReference>
<proteinExistence type="predicted"/>
<dbReference type="PANTHER" id="PTHR13763:SF0">
    <property type="entry name" value="BREAST CANCER TYPE 1 SUSCEPTIBILITY PROTEIN"/>
    <property type="match status" value="1"/>
</dbReference>
<gene>
    <name evidence="8" type="ORF">AV274_4204</name>
</gene>
<protein>
    <recommendedName>
        <fullName evidence="7">BRCT domain-containing protein</fullName>
    </recommendedName>
</protein>
<keyword evidence="4" id="KW-0234">DNA repair</keyword>
<evidence type="ECO:0000256" key="5">
    <source>
        <dbReference type="ARBA" id="ARBA00023242"/>
    </source>
</evidence>
<comment type="caution">
    <text evidence="8">The sequence shown here is derived from an EMBL/GenBank/DDBJ whole genome shotgun (WGS) entry which is preliminary data.</text>
</comment>
<dbReference type="GO" id="GO:0045944">
    <property type="term" value="P:positive regulation of transcription by RNA polymerase II"/>
    <property type="evidence" value="ECO:0007669"/>
    <property type="project" value="TreeGrafter"/>
</dbReference>
<evidence type="ECO:0000256" key="6">
    <source>
        <dbReference type="SAM" id="MobiDB-lite"/>
    </source>
</evidence>
<keyword evidence="2" id="KW-0677">Repeat</keyword>
<dbReference type="AlphaFoldDB" id="A0A196SDD0"/>
<reference evidence="8 9" key="1">
    <citation type="submission" date="2016-05" db="EMBL/GenBank/DDBJ databases">
        <title>Nuclear genome of Blastocystis sp. subtype 1 NandII.</title>
        <authorList>
            <person name="Gentekaki E."/>
            <person name="Curtis B."/>
            <person name="Stairs C."/>
            <person name="Eme L."/>
            <person name="Herman E."/>
            <person name="Klimes V."/>
            <person name="Arias M.C."/>
            <person name="Elias M."/>
            <person name="Hilliou F."/>
            <person name="Klute M."/>
            <person name="Malik S.-B."/>
            <person name="Pightling A."/>
            <person name="Rachubinski R."/>
            <person name="Salas D."/>
            <person name="Schlacht A."/>
            <person name="Suga H."/>
            <person name="Archibald J."/>
            <person name="Ball S.G."/>
            <person name="Clark G."/>
            <person name="Dacks J."/>
            <person name="Van Der Giezen M."/>
            <person name="Tsaousis A."/>
            <person name="Roger A."/>
        </authorList>
    </citation>
    <scope>NUCLEOTIDE SEQUENCE [LARGE SCALE GENOMIC DNA]</scope>
    <source>
        <strain evidence="9">ATCC 50177 / NandII</strain>
    </source>
</reference>
<dbReference type="SMART" id="SM00292">
    <property type="entry name" value="BRCT"/>
    <property type="match status" value="2"/>
</dbReference>
<dbReference type="InterPro" id="IPR036420">
    <property type="entry name" value="BRCT_dom_sf"/>
</dbReference>
<feature type="compositionally biased region" description="Low complexity" evidence="6">
    <location>
        <begin position="196"/>
        <end position="215"/>
    </location>
</feature>
<dbReference type="Proteomes" id="UP000078348">
    <property type="component" value="Unassembled WGS sequence"/>
</dbReference>
<dbReference type="GO" id="GO:0005634">
    <property type="term" value="C:nucleus"/>
    <property type="evidence" value="ECO:0007669"/>
    <property type="project" value="UniProtKB-SubCell"/>
</dbReference>
<dbReference type="PANTHER" id="PTHR13763">
    <property type="entry name" value="BREAST CANCER TYPE 1 SUSCEPTIBILITY PROTEIN BRCA1"/>
    <property type="match status" value="1"/>
</dbReference>
<organism evidence="8 9">
    <name type="scientific">Blastocystis sp. subtype 1 (strain ATCC 50177 / NandII)</name>
    <dbReference type="NCBI Taxonomy" id="478820"/>
    <lineage>
        <taxon>Eukaryota</taxon>
        <taxon>Sar</taxon>
        <taxon>Stramenopiles</taxon>
        <taxon>Bigyra</taxon>
        <taxon>Opalozoa</taxon>
        <taxon>Opalinata</taxon>
        <taxon>Blastocystidae</taxon>
        <taxon>Blastocystis</taxon>
    </lineage>
</organism>
<feature type="region of interest" description="Disordered" evidence="6">
    <location>
        <begin position="123"/>
        <end position="228"/>
    </location>
</feature>
<evidence type="ECO:0000259" key="7">
    <source>
        <dbReference type="PROSITE" id="PS50172"/>
    </source>
</evidence>